<organism evidence="3 4">
    <name type="scientific">Hymenobacter sedentarius</name>
    <dbReference type="NCBI Taxonomy" id="1411621"/>
    <lineage>
        <taxon>Bacteria</taxon>
        <taxon>Pseudomonadati</taxon>
        <taxon>Bacteroidota</taxon>
        <taxon>Cytophagia</taxon>
        <taxon>Cytophagales</taxon>
        <taxon>Hymenobacteraceae</taxon>
        <taxon>Hymenobacter</taxon>
    </lineage>
</organism>
<name>A0A0U4BWW2_9BACT</name>
<protein>
    <recommendedName>
        <fullName evidence="2">DUF1206 domain-containing protein</fullName>
    </recommendedName>
</protein>
<keyword evidence="1" id="KW-0812">Transmembrane</keyword>
<feature type="transmembrane region" description="Helical" evidence="1">
    <location>
        <begin position="66"/>
        <end position="86"/>
    </location>
</feature>
<dbReference type="STRING" id="1411621.AUC43_06265"/>
<gene>
    <name evidence="3" type="ORF">AUC43_06265</name>
</gene>
<dbReference type="KEGG" id="hyg:AUC43_06265"/>
<evidence type="ECO:0000313" key="4">
    <source>
        <dbReference type="Proteomes" id="UP000059542"/>
    </source>
</evidence>
<evidence type="ECO:0000256" key="1">
    <source>
        <dbReference type="SAM" id="Phobius"/>
    </source>
</evidence>
<evidence type="ECO:0000259" key="2">
    <source>
        <dbReference type="Pfam" id="PF06724"/>
    </source>
</evidence>
<dbReference type="RefSeq" id="WP_068191113.1">
    <property type="nucleotide sequence ID" value="NZ_CP013909.1"/>
</dbReference>
<sequence>MSTADTLLAAVPRSPSAGIKALARLGFAAIGVVYVLMGVLALLAALSRDHGVQADKEAAVKHLQDLPAGNLLLGLIAVGLLGYIIWRFTQAIRDTESQGSGAKGWSFRLWYICSGLFYSGLALYAGRLALSGHADEGTDASKSLAATILGWPSGDWLLIFLGLVTIGIGLFQGYRAYSHKLQSDVDGQDLTGTQQRLVYRAAQVGVTARGVVVSLIGYFFVEAGWQSRAAEAGSTNEALGLLAGMGPLVLGVVAAGLVLYGLYSLVQARYPILHGL</sequence>
<proteinExistence type="predicted"/>
<feature type="transmembrane region" description="Helical" evidence="1">
    <location>
        <begin position="156"/>
        <end position="177"/>
    </location>
</feature>
<dbReference type="InterPro" id="IPR009597">
    <property type="entry name" value="DUF1206"/>
</dbReference>
<feature type="transmembrane region" description="Helical" evidence="1">
    <location>
        <begin position="241"/>
        <end position="263"/>
    </location>
</feature>
<feature type="transmembrane region" description="Helical" evidence="1">
    <location>
        <begin position="197"/>
        <end position="221"/>
    </location>
</feature>
<keyword evidence="1" id="KW-0472">Membrane</keyword>
<feature type="domain" description="DUF1206" evidence="2">
    <location>
        <begin position="111"/>
        <end position="178"/>
    </location>
</feature>
<keyword evidence="1" id="KW-1133">Transmembrane helix</keyword>
<dbReference type="AlphaFoldDB" id="A0A0U4BWW2"/>
<reference evidence="3 4" key="1">
    <citation type="submission" date="2015-12" db="EMBL/GenBank/DDBJ databases">
        <authorList>
            <person name="Shamseldin A."/>
            <person name="Moawad H."/>
            <person name="Abd El-Rahim W.M."/>
            <person name="Sadowsky M.J."/>
        </authorList>
    </citation>
    <scope>NUCLEOTIDE SEQUENCE [LARGE SCALE GENOMIC DNA]</scope>
    <source>
        <strain evidence="3 4">DG5B</strain>
    </source>
</reference>
<dbReference type="EMBL" id="CP013909">
    <property type="protein sequence ID" value="ALW84721.1"/>
    <property type="molecule type" value="Genomic_DNA"/>
</dbReference>
<accession>A0A0U4BWW2</accession>
<keyword evidence="4" id="KW-1185">Reference proteome</keyword>
<dbReference type="Proteomes" id="UP000059542">
    <property type="component" value="Chromosome"/>
</dbReference>
<feature type="transmembrane region" description="Helical" evidence="1">
    <location>
        <begin position="107"/>
        <end position="126"/>
    </location>
</feature>
<dbReference type="Pfam" id="PF06724">
    <property type="entry name" value="DUF1206"/>
    <property type="match status" value="3"/>
</dbReference>
<feature type="transmembrane region" description="Helical" evidence="1">
    <location>
        <begin position="21"/>
        <end position="46"/>
    </location>
</feature>
<feature type="domain" description="DUF1206" evidence="2">
    <location>
        <begin position="25"/>
        <end position="93"/>
    </location>
</feature>
<feature type="domain" description="DUF1206" evidence="2">
    <location>
        <begin position="204"/>
        <end position="270"/>
    </location>
</feature>
<evidence type="ECO:0000313" key="3">
    <source>
        <dbReference type="EMBL" id="ALW84721.1"/>
    </source>
</evidence>